<dbReference type="EnsemblMetazoa" id="CapteT222193">
    <property type="protein sequence ID" value="CapteP222193"/>
    <property type="gene ID" value="CapteG222193"/>
</dbReference>
<keyword evidence="2" id="KW-0732">Signal</keyword>
<dbReference type="InterPro" id="IPR003582">
    <property type="entry name" value="ShKT_dom"/>
</dbReference>
<evidence type="ECO:0000313" key="6">
    <source>
        <dbReference type="Proteomes" id="UP000014760"/>
    </source>
</evidence>
<dbReference type="FunCoup" id="R7TNL0">
    <property type="interactions" value="145"/>
</dbReference>
<evidence type="ECO:0000313" key="5">
    <source>
        <dbReference type="EnsemblMetazoa" id="CapteP222193"/>
    </source>
</evidence>
<feature type="region of interest" description="Disordered" evidence="1">
    <location>
        <begin position="25"/>
        <end position="54"/>
    </location>
</feature>
<sequence>MEALRILLCCGLLVSLALGVSLKKPAKAAQPPPQSPKYEKPLQPPRYGQHQRQKRSASCLVSSTLTEAEKQQVIDRHNYLRDLEDAGNMAEMVYDEGLASVAQEWANQCIWAHGMMEDCDGQYAGQNLHLYGNTSVGPPLDVVYSLQGWYDEKAFYHFEDTSCDENEIQLFQLVWDNSFKVGCGYAICDEVETNQGTFYNAGYFACNYYAGGNFIDTVPYWGGDRCNDCESLFIGYANGWKCNENQRCEACDPDYDNDCTEIECTDEDASCPFYDPLYCEMDSVYFSYMNLYCRYTCSLC</sequence>
<dbReference type="Pfam" id="PF00188">
    <property type="entry name" value="CAP"/>
    <property type="match status" value="1"/>
</dbReference>
<feature type="domain" description="SCP" evidence="3">
    <location>
        <begin position="68"/>
        <end position="216"/>
    </location>
</feature>
<dbReference type="CDD" id="cd05380">
    <property type="entry name" value="CAP_euk"/>
    <property type="match status" value="1"/>
</dbReference>
<dbReference type="InterPro" id="IPR014044">
    <property type="entry name" value="CAP_dom"/>
</dbReference>
<gene>
    <name evidence="4" type="ORF">CAPTEDRAFT_222193</name>
</gene>
<organism evidence="4">
    <name type="scientific">Capitella teleta</name>
    <name type="common">Polychaete worm</name>
    <dbReference type="NCBI Taxonomy" id="283909"/>
    <lineage>
        <taxon>Eukaryota</taxon>
        <taxon>Metazoa</taxon>
        <taxon>Spiralia</taxon>
        <taxon>Lophotrochozoa</taxon>
        <taxon>Annelida</taxon>
        <taxon>Polychaeta</taxon>
        <taxon>Sedentaria</taxon>
        <taxon>Scolecida</taxon>
        <taxon>Capitellidae</taxon>
        <taxon>Capitella</taxon>
    </lineage>
</organism>
<dbReference type="SMART" id="SM00198">
    <property type="entry name" value="SCP"/>
    <property type="match status" value="1"/>
</dbReference>
<dbReference type="OrthoDB" id="43654at2759"/>
<dbReference type="PANTHER" id="PTHR10334">
    <property type="entry name" value="CYSTEINE-RICH SECRETORY PROTEIN-RELATED"/>
    <property type="match status" value="1"/>
</dbReference>
<dbReference type="InterPro" id="IPR018244">
    <property type="entry name" value="Allrgn_V5/Tpx1_CS"/>
</dbReference>
<dbReference type="OMA" id="IWNSSYK"/>
<dbReference type="InterPro" id="IPR001283">
    <property type="entry name" value="CRISP-related"/>
</dbReference>
<evidence type="ECO:0000256" key="2">
    <source>
        <dbReference type="SAM" id="SignalP"/>
    </source>
</evidence>
<dbReference type="AlphaFoldDB" id="R7TNL0"/>
<reference evidence="4 6" key="2">
    <citation type="journal article" date="2013" name="Nature">
        <title>Insights into bilaterian evolution from three spiralian genomes.</title>
        <authorList>
            <person name="Simakov O."/>
            <person name="Marletaz F."/>
            <person name="Cho S.J."/>
            <person name="Edsinger-Gonzales E."/>
            <person name="Havlak P."/>
            <person name="Hellsten U."/>
            <person name="Kuo D.H."/>
            <person name="Larsson T."/>
            <person name="Lv J."/>
            <person name="Arendt D."/>
            <person name="Savage R."/>
            <person name="Osoegawa K."/>
            <person name="de Jong P."/>
            <person name="Grimwood J."/>
            <person name="Chapman J.A."/>
            <person name="Shapiro H."/>
            <person name="Aerts A."/>
            <person name="Otillar R.P."/>
            <person name="Terry A.Y."/>
            <person name="Boore J.L."/>
            <person name="Grigoriev I.V."/>
            <person name="Lindberg D.R."/>
            <person name="Seaver E.C."/>
            <person name="Weisblat D.A."/>
            <person name="Putnam N.H."/>
            <person name="Rokhsar D.S."/>
        </authorList>
    </citation>
    <scope>NUCLEOTIDE SEQUENCE</scope>
    <source>
        <strain evidence="4 6">I ESC-2004</strain>
    </source>
</reference>
<dbReference type="EMBL" id="AMQN01012956">
    <property type="status" value="NOT_ANNOTATED_CDS"/>
    <property type="molecule type" value="Genomic_DNA"/>
</dbReference>
<reference evidence="5" key="3">
    <citation type="submission" date="2015-06" db="UniProtKB">
        <authorList>
            <consortium name="EnsemblMetazoa"/>
        </authorList>
    </citation>
    <scope>IDENTIFICATION</scope>
</reference>
<evidence type="ECO:0000256" key="1">
    <source>
        <dbReference type="SAM" id="MobiDB-lite"/>
    </source>
</evidence>
<keyword evidence="6" id="KW-1185">Reference proteome</keyword>
<dbReference type="HOGENOM" id="CLU_944128_0_0_1"/>
<dbReference type="GO" id="GO:0005576">
    <property type="term" value="C:extracellular region"/>
    <property type="evidence" value="ECO:0007669"/>
    <property type="project" value="InterPro"/>
</dbReference>
<evidence type="ECO:0000313" key="4">
    <source>
        <dbReference type="EMBL" id="ELT93131.1"/>
    </source>
</evidence>
<dbReference type="Proteomes" id="UP000014760">
    <property type="component" value="Unassembled WGS sequence"/>
</dbReference>
<dbReference type="Pfam" id="PF01549">
    <property type="entry name" value="ShK"/>
    <property type="match status" value="1"/>
</dbReference>
<dbReference type="Gene3D" id="3.40.33.10">
    <property type="entry name" value="CAP"/>
    <property type="match status" value="1"/>
</dbReference>
<dbReference type="EMBL" id="KB309861">
    <property type="protein sequence ID" value="ELT93131.1"/>
    <property type="molecule type" value="Genomic_DNA"/>
</dbReference>
<name>R7TNL0_CAPTE</name>
<dbReference type="STRING" id="283909.R7TNL0"/>
<proteinExistence type="predicted"/>
<feature type="chain" id="PRO_5008787187" description="SCP domain-containing protein" evidence="2">
    <location>
        <begin position="20"/>
        <end position="300"/>
    </location>
</feature>
<feature type="signal peptide" evidence="2">
    <location>
        <begin position="1"/>
        <end position="19"/>
    </location>
</feature>
<dbReference type="PROSITE" id="PS01010">
    <property type="entry name" value="CRISP_2"/>
    <property type="match status" value="1"/>
</dbReference>
<accession>R7TNL0</accession>
<reference evidence="6" key="1">
    <citation type="submission" date="2012-12" db="EMBL/GenBank/DDBJ databases">
        <authorList>
            <person name="Hellsten U."/>
            <person name="Grimwood J."/>
            <person name="Chapman J.A."/>
            <person name="Shapiro H."/>
            <person name="Aerts A."/>
            <person name="Otillar R.P."/>
            <person name="Terry A.Y."/>
            <person name="Boore J.L."/>
            <person name="Simakov O."/>
            <person name="Marletaz F."/>
            <person name="Cho S.-J."/>
            <person name="Edsinger-Gonzales E."/>
            <person name="Havlak P."/>
            <person name="Kuo D.-H."/>
            <person name="Larsson T."/>
            <person name="Lv J."/>
            <person name="Arendt D."/>
            <person name="Savage R."/>
            <person name="Osoegawa K."/>
            <person name="de Jong P."/>
            <person name="Lindberg D.R."/>
            <person name="Seaver E.C."/>
            <person name="Weisblat D.A."/>
            <person name="Putnam N.H."/>
            <person name="Grigoriev I.V."/>
            <person name="Rokhsar D.S."/>
        </authorList>
    </citation>
    <scope>NUCLEOTIDE SEQUENCE</scope>
    <source>
        <strain evidence="6">I ESC-2004</strain>
    </source>
</reference>
<dbReference type="InterPro" id="IPR035940">
    <property type="entry name" value="CAP_sf"/>
</dbReference>
<protein>
    <recommendedName>
        <fullName evidence="3">SCP domain-containing protein</fullName>
    </recommendedName>
</protein>
<evidence type="ECO:0000259" key="3">
    <source>
        <dbReference type="SMART" id="SM00198"/>
    </source>
</evidence>
<dbReference type="SUPFAM" id="SSF55797">
    <property type="entry name" value="PR-1-like"/>
    <property type="match status" value="1"/>
</dbReference>
<dbReference type="PRINTS" id="PR00837">
    <property type="entry name" value="V5TPXLIKE"/>
</dbReference>